<dbReference type="Proteomes" id="UP001493487">
    <property type="component" value="Unassembled WGS sequence"/>
</dbReference>
<evidence type="ECO:0000313" key="2">
    <source>
        <dbReference type="EMBL" id="MEQ4482292.1"/>
    </source>
</evidence>
<dbReference type="PROSITE" id="PS50056">
    <property type="entry name" value="TYR_PHOSPHATASE_2"/>
    <property type="match status" value="1"/>
</dbReference>
<dbReference type="Gene3D" id="3.30.70.1690">
    <property type="match status" value="1"/>
</dbReference>
<dbReference type="PROSITE" id="PS00383">
    <property type="entry name" value="TYR_PHOSPHATASE_1"/>
    <property type="match status" value="1"/>
</dbReference>
<name>A0ABV1KQK5_9BACL</name>
<dbReference type="RefSeq" id="WP_232185045.1">
    <property type="nucleotide sequence ID" value="NZ_JAIOAP010000004.1"/>
</dbReference>
<dbReference type="EMBL" id="JASKHM010000003">
    <property type="protein sequence ID" value="MEQ4482292.1"/>
    <property type="molecule type" value="Genomic_DNA"/>
</dbReference>
<feature type="domain" description="Tyrosine specific protein phosphatases" evidence="1">
    <location>
        <begin position="172"/>
        <end position="220"/>
    </location>
</feature>
<gene>
    <name evidence="2" type="ORF">QJS35_07770</name>
</gene>
<sequence>MAKPFQIIEFDERDELPLRFRMTMQPIRDNPKNINLNGFAELNISGSGQFTEGGLAEMRKRFGKVHCIIIDLRQESHGFFNGKAVSWFGIHNEANQGLTGEQVEQDQKEKLNFLANATSVRFDQLEGKSVDWDGELNPIKVSSEKELVTSQGFQYVRFYVTDHHRPDDDVVDLFIAFVNALTENPLLHFHCRLGIGRTTTFMLMFDMMRNAKDVSFDDILGRHILIGGRNMYEMDPVNEPYKYNSAVNRLDFIRQFYAYCAENQDRFKTVWSEWIEQLEATPFTKMELQ</sequence>
<reference evidence="2 3" key="1">
    <citation type="journal article" date="2023" name="Genome Announc.">
        <title>Pan-Genome Analyses of the Genus Cohnella and Proposal of the Novel Species Cohnella silvisoli sp. nov., Isolated from Forest Soil.</title>
        <authorList>
            <person name="Wang C."/>
            <person name="Mao L."/>
            <person name="Bao G."/>
            <person name="Zhu H."/>
        </authorList>
    </citation>
    <scope>NUCLEOTIDE SEQUENCE [LARGE SCALE GENOMIC DNA]</scope>
    <source>
        <strain evidence="2 3">NL03-T5-1</strain>
    </source>
</reference>
<keyword evidence="3" id="KW-1185">Reference proteome</keyword>
<dbReference type="InterPro" id="IPR029021">
    <property type="entry name" value="Prot-tyrosine_phosphatase-like"/>
</dbReference>
<evidence type="ECO:0000259" key="1">
    <source>
        <dbReference type="PROSITE" id="PS50056"/>
    </source>
</evidence>
<accession>A0ABV1KQK5</accession>
<evidence type="ECO:0000313" key="3">
    <source>
        <dbReference type="Proteomes" id="UP001493487"/>
    </source>
</evidence>
<protein>
    <recommendedName>
        <fullName evidence="1">Tyrosine specific protein phosphatases domain-containing protein</fullName>
    </recommendedName>
</protein>
<dbReference type="Pfam" id="PF14566">
    <property type="entry name" value="PTPlike_phytase"/>
    <property type="match status" value="1"/>
</dbReference>
<organism evidence="2 3">
    <name type="scientific">Cohnella silvisoli</name>
    <dbReference type="NCBI Taxonomy" id="2873699"/>
    <lineage>
        <taxon>Bacteria</taxon>
        <taxon>Bacillati</taxon>
        <taxon>Bacillota</taxon>
        <taxon>Bacilli</taxon>
        <taxon>Bacillales</taxon>
        <taxon>Paenibacillaceae</taxon>
        <taxon>Cohnella</taxon>
    </lineage>
</organism>
<dbReference type="InterPro" id="IPR016130">
    <property type="entry name" value="Tyr_Pase_AS"/>
</dbReference>
<comment type="caution">
    <text evidence="2">The sequence shown here is derived from an EMBL/GenBank/DDBJ whole genome shotgun (WGS) entry which is preliminary data.</text>
</comment>
<proteinExistence type="predicted"/>
<dbReference type="SMART" id="SM01301">
    <property type="entry name" value="PTPlike_phytase"/>
    <property type="match status" value="1"/>
</dbReference>
<dbReference type="InterPro" id="IPR000387">
    <property type="entry name" value="Tyr_Pase_dom"/>
</dbReference>
<dbReference type="SUPFAM" id="SSF52799">
    <property type="entry name" value="(Phosphotyrosine protein) phosphatases II"/>
    <property type="match status" value="1"/>
</dbReference>
<dbReference type="Gene3D" id="3.90.190.10">
    <property type="entry name" value="Protein tyrosine phosphatase superfamily"/>
    <property type="match status" value="1"/>
</dbReference>